<proteinExistence type="predicted"/>
<dbReference type="EMBL" id="CAMKVN010002166">
    <property type="protein sequence ID" value="CAI2179880.1"/>
    <property type="molecule type" value="Genomic_DNA"/>
</dbReference>
<dbReference type="SUPFAM" id="SSF52540">
    <property type="entry name" value="P-loop containing nucleoside triphosphate hydrolases"/>
    <property type="match status" value="1"/>
</dbReference>
<dbReference type="PANTHER" id="PTHR22796:SF1">
    <property type="entry name" value="VWFA DOMAIN-CONTAINING PROTEIN"/>
    <property type="match status" value="1"/>
</dbReference>
<dbReference type="Proteomes" id="UP001153678">
    <property type="component" value="Unassembled WGS sequence"/>
</dbReference>
<keyword evidence="2" id="KW-1185">Reference proteome</keyword>
<evidence type="ECO:0000313" key="2">
    <source>
        <dbReference type="Proteomes" id="UP001153678"/>
    </source>
</evidence>
<name>A0A9W4SSF1_9GLOM</name>
<sequence>MNELKSNNEDDFVNFLPGFYRLLDLCKYDKIDKISLSKEGLEQLCNNFISDSYQSISEIDYNKLNSKSLQLIGCYGNHNLIAKLLLNQEKIDQRLYEMMIRPSSLRPGIYFLVYNSKLGLVIHWSEYGCYENNAPLRIKKNMINLHRCLTNLTDYQICLMSDRDLNRFDWKKEDSSNGNDDDTCYGFEVKNSQKQEFRFFNGFNIPLPEAIESEIKIKSFNEKSLHPKVVESISCQAFVTQMIITPYDTKKESVTKKPSYFGDFMHLWRDHSIRINRSTMSMNKLKILIDYGLNRNDLKKLLVKSIDSMNVALREFDNREKQEVLAVQYNTYDLKMVALKRLKVLYRCFEDTQPDQVDKNEINKEIEGLFSKYPNLTVKLDTASKINTDEWMQLKRGFIYGSLLMKEVQAHASRNDELNNKEVDDAIWQALYRVLNVSHAEPLTFNHVYKDYFTNLRTKLHMKYKFTFKLTDIQINDYYNQAMFIDLSDSTILDLLFDTKFCPNNSELRESIIKLFRDIYCKWKTNKFPDNINKLDWSELIEIEHKKHKQDILNNTFEKLCELIEKRFPDGPLFNVLNISKTESIFLRIKITIDYEVMIVQPPQLQITIYETKAEQEDCLKVHTFTIEPENELMHVSKFDHPEHPKYLSIIWNNKTNQMELRVDTIQGSTIPFIIDHSKKYQNIMNANKCCLIAVNESKRLIGIYNSDNGMLNVFHYNEFINLHTRNINIQIYKRYNNTVPDVHHFLFIENTEELCFVEKFGRARIYNLAKGQFRAVVSQFPPDSTKILSTPDSTCIVAFVKEQQQSLLPEVESSEITHGKIIDDGTPQKNDESLKYRVNVYVYFYSEFGKPANKVVEMPSSMQSLEYFKFTILKNRQIYLTTLDINNGVSQALIVKIVDDKKAKYQLKQSLEKSTGQVKFESAESSDDHPDKSSILVGRRINFTQDIKEGENIIIMDKSYEVIEIISDSKIKIADNVSSLLGVESWFDFRIEPKTKLNGFIDSYKLMFEKYPIDNCIENEQNRLLCLHIVLDILQDNNSVEKFRKYRTNFEEYILNMFKDLKIEANKPQNVLKEFSTCVSTFTEFNIENLIRSKKNKMINYQLGEWIVQLLCLIPIQIAVSKNHKFQPLCDGTLKAEGEQSDGCHITRNISFGWYEGILNHLGDRNIKVVSSMGEHSCGKSYLLNHLVGTSFDGSEMSEGVWMSLVNTHKCIYVALNFEGLESLEKSSQDDLFLALFATIMSNLVLFKNFLKLQQCHFAINRDMSLMFQRFQDGAMLFESDPKLFQAKLCVNIKDVPMSEKEEIVGEFRANLSRLISNEGENNFISRIFQGELNVIPWPMFNDAAWFNTLSYVNKKLYEQEAKFDNVRAFLQNIKVIMAKLKICEWGSLDNTLIQIRVATLMRLLPFAVSHGMEQNCDIARHLMNHDTGERIDDPI</sequence>
<evidence type="ECO:0000313" key="1">
    <source>
        <dbReference type="EMBL" id="CAI2179880.1"/>
    </source>
</evidence>
<gene>
    <name evidence="1" type="ORF">FWILDA_LOCUS9308</name>
</gene>
<accession>A0A9W4SSF1</accession>
<dbReference type="PANTHER" id="PTHR22796">
    <property type="entry name" value="URG4-RELATED"/>
    <property type="match status" value="1"/>
</dbReference>
<dbReference type="InterPro" id="IPR027417">
    <property type="entry name" value="P-loop_NTPase"/>
</dbReference>
<organism evidence="1 2">
    <name type="scientific">Funneliformis geosporum</name>
    <dbReference type="NCBI Taxonomy" id="1117311"/>
    <lineage>
        <taxon>Eukaryota</taxon>
        <taxon>Fungi</taxon>
        <taxon>Fungi incertae sedis</taxon>
        <taxon>Mucoromycota</taxon>
        <taxon>Glomeromycotina</taxon>
        <taxon>Glomeromycetes</taxon>
        <taxon>Glomerales</taxon>
        <taxon>Glomeraceae</taxon>
        <taxon>Funneliformis</taxon>
    </lineage>
</organism>
<dbReference type="OrthoDB" id="2392431at2759"/>
<dbReference type="Gene3D" id="3.40.50.300">
    <property type="entry name" value="P-loop containing nucleotide triphosphate hydrolases"/>
    <property type="match status" value="1"/>
</dbReference>
<reference evidence="1" key="1">
    <citation type="submission" date="2022-08" db="EMBL/GenBank/DDBJ databases">
        <authorList>
            <person name="Kallberg Y."/>
            <person name="Tangrot J."/>
            <person name="Rosling A."/>
        </authorList>
    </citation>
    <scope>NUCLEOTIDE SEQUENCE</scope>
    <source>
        <strain evidence="1">Wild A</strain>
    </source>
</reference>
<comment type="caution">
    <text evidence="1">The sequence shown here is derived from an EMBL/GenBank/DDBJ whole genome shotgun (WGS) entry which is preliminary data.</text>
</comment>
<feature type="non-terminal residue" evidence="1">
    <location>
        <position position="1"/>
    </location>
</feature>
<protein>
    <submittedName>
        <fullName evidence="1">4697_t:CDS:1</fullName>
    </submittedName>
</protein>